<dbReference type="EMBL" id="CP002859">
    <property type="protein sequence ID" value="AEI50601.1"/>
    <property type="molecule type" value="Genomic_DNA"/>
</dbReference>
<reference evidence="2 3" key="2">
    <citation type="journal article" date="2012" name="Stand. Genomic Sci.">
        <title>Complete genome sequence of the aquatic bacterium Runella slithyformis type strain (LSU 4(T)).</title>
        <authorList>
            <person name="Copeland A."/>
            <person name="Zhang X."/>
            <person name="Misra M."/>
            <person name="Lapidus A."/>
            <person name="Nolan M."/>
            <person name="Lucas S."/>
            <person name="Deshpande S."/>
            <person name="Cheng J.F."/>
            <person name="Tapia R."/>
            <person name="Goodwin L.A."/>
            <person name="Pitluck S."/>
            <person name="Liolios K."/>
            <person name="Pagani I."/>
            <person name="Ivanova N."/>
            <person name="Mikhailova N."/>
            <person name="Pati A."/>
            <person name="Chen A."/>
            <person name="Palaniappan K."/>
            <person name="Land M."/>
            <person name="Hauser L."/>
            <person name="Pan C."/>
            <person name="Jeffries C.D."/>
            <person name="Detter J.C."/>
            <person name="Brambilla E.M."/>
            <person name="Rohde M."/>
            <person name="Djao O.D."/>
            <person name="Goker M."/>
            <person name="Sikorski J."/>
            <person name="Tindall B.J."/>
            <person name="Woyke T."/>
            <person name="Bristow J."/>
            <person name="Eisen J.A."/>
            <person name="Markowitz V."/>
            <person name="Hugenholtz P."/>
            <person name="Kyrpides N.C."/>
            <person name="Klenk H.P."/>
            <person name="Mavromatis K."/>
        </authorList>
    </citation>
    <scope>NUCLEOTIDE SEQUENCE [LARGE SCALE GENOMIC DNA]</scope>
    <source>
        <strain evidence="3">ATCC 29530 / DSM 19594 / LMG 11500 / NCIMB 11436 / LSU 4</strain>
    </source>
</reference>
<dbReference type="RefSeq" id="WP_013929898.1">
    <property type="nucleotide sequence ID" value="NC_015703.1"/>
</dbReference>
<evidence type="ECO:0000313" key="3">
    <source>
        <dbReference type="Proteomes" id="UP000000493"/>
    </source>
</evidence>
<proteinExistence type="predicted"/>
<protein>
    <submittedName>
        <fullName evidence="2">Uncharacterized protein</fullName>
    </submittedName>
</protein>
<reference evidence="3" key="1">
    <citation type="submission" date="2011-06" db="EMBL/GenBank/DDBJ databases">
        <title>The complete genome of chromosome of Runella slithyformis DSM 19594.</title>
        <authorList>
            <consortium name="US DOE Joint Genome Institute (JGI-PGF)"/>
            <person name="Lucas S."/>
            <person name="Han J."/>
            <person name="Lapidus A."/>
            <person name="Bruce D."/>
            <person name="Goodwin L."/>
            <person name="Pitluck S."/>
            <person name="Peters L."/>
            <person name="Kyrpides N."/>
            <person name="Mavromatis K."/>
            <person name="Ivanova N."/>
            <person name="Ovchinnikova G."/>
            <person name="Zhang X."/>
            <person name="Misra M."/>
            <person name="Detter J.C."/>
            <person name="Tapia R."/>
            <person name="Han C."/>
            <person name="Land M."/>
            <person name="Hauser L."/>
            <person name="Markowitz V."/>
            <person name="Cheng J.-F."/>
            <person name="Hugenholtz P."/>
            <person name="Woyke T."/>
            <person name="Wu D."/>
            <person name="Tindall B."/>
            <person name="Faehrich R."/>
            <person name="Brambilla E."/>
            <person name="Klenk H.-P."/>
            <person name="Eisen J.A."/>
        </authorList>
    </citation>
    <scope>NUCLEOTIDE SEQUENCE [LARGE SCALE GENOMIC DNA]</scope>
    <source>
        <strain evidence="3">ATCC 29530 / DSM 19594 / LMG 11500 / NCIMB 11436 / LSU 4</strain>
    </source>
</reference>
<dbReference type="Proteomes" id="UP000000493">
    <property type="component" value="Chromosome"/>
</dbReference>
<gene>
    <name evidence="2" type="ordered locus">Runsl_4258</name>
</gene>
<accession>A0A7U3ZNS6</accession>
<feature type="compositionally biased region" description="Basic and acidic residues" evidence="1">
    <location>
        <begin position="1"/>
        <end position="12"/>
    </location>
</feature>
<evidence type="ECO:0000313" key="2">
    <source>
        <dbReference type="EMBL" id="AEI50601.1"/>
    </source>
</evidence>
<organism evidence="2 3">
    <name type="scientific">Runella slithyformis (strain ATCC 29530 / DSM 19594 / LMG 11500 / NCIMB 11436 / LSU 4)</name>
    <dbReference type="NCBI Taxonomy" id="761193"/>
    <lineage>
        <taxon>Bacteria</taxon>
        <taxon>Pseudomonadati</taxon>
        <taxon>Bacteroidota</taxon>
        <taxon>Cytophagia</taxon>
        <taxon>Cytophagales</taxon>
        <taxon>Spirosomataceae</taxon>
        <taxon>Runella</taxon>
    </lineage>
</organism>
<feature type="region of interest" description="Disordered" evidence="1">
    <location>
        <begin position="1"/>
        <end position="36"/>
    </location>
</feature>
<dbReference type="AlphaFoldDB" id="A0A7U3ZNS6"/>
<keyword evidence="3" id="KW-1185">Reference proteome</keyword>
<evidence type="ECO:0000256" key="1">
    <source>
        <dbReference type="SAM" id="MobiDB-lite"/>
    </source>
</evidence>
<name>A0A7U3ZNS6_RUNSL</name>
<sequence>MKASSEKDDRQRSSAQRSGQAGRKQKVLPPNARLASGMGKNTIFFRCVYTKSLLPVNSQ</sequence>
<dbReference type="KEGG" id="rsi:Runsl_4258"/>